<keyword evidence="2" id="KW-1185">Reference proteome</keyword>
<accession>A4CE18</accession>
<comment type="caution">
    <text evidence="1">The sequence shown here is derived from an EMBL/GenBank/DDBJ whole genome shotgun (WGS) entry which is preliminary data.</text>
</comment>
<protein>
    <submittedName>
        <fullName evidence="1">Uncharacterized protein</fullName>
    </submittedName>
</protein>
<name>A4CE18_9GAMM</name>
<evidence type="ECO:0000313" key="2">
    <source>
        <dbReference type="Proteomes" id="UP000006201"/>
    </source>
</evidence>
<dbReference type="EMBL" id="AAOH01000007">
    <property type="protein sequence ID" value="EAR27210.1"/>
    <property type="molecule type" value="Genomic_DNA"/>
</dbReference>
<dbReference type="AlphaFoldDB" id="A4CE18"/>
<proteinExistence type="predicted"/>
<reference evidence="1 2" key="1">
    <citation type="submission" date="2006-02" db="EMBL/GenBank/DDBJ databases">
        <authorList>
            <person name="Moran M.A."/>
            <person name="Kjelleberg S."/>
            <person name="Egan S."/>
            <person name="Saunders N."/>
            <person name="Thomas T."/>
            <person name="Ferriera S."/>
            <person name="Johnson J."/>
            <person name="Kravitz S."/>
            <person name="Halpern A."/>
            <person name="Remington K."/>
            <person name="Beeson K."/>
            <person name="Tran B."/>
            <person name="Rogers Y.-H."/>
            <person name="Friedman R."/>
            <person name="Venter J.C."/>
        </authorList>
    </citation>
    <scope>NUCLEOTIDE SEQUENCE [LARGE SCALE GENOMIC DNA]</scope>
    <source>
        <strain evidence="1 2">D2</strain>
    </source>
</reference>
<sequence length="25" mass="2925">MVARWLYGNEFLLKLAANIYPSFAH</sequence>
<dbReference type="Proteomes" id="UP000006201">
    <property type="component" value="Unassembled WGS sequence"/>
</dbReference>
<dbReference type="HOGENOM" id="CLU_3419134_0_0_6"/>
<evidence type="ECO:0000313" key="1">
    <source>
        <dbReference type="EMBL" id="EAR27210.1"/>
    </source>
</evidence>
<organism evidence="1 2">
    <name type="scientific">Pseudoalteromonas tunicata D2</name>
    <dbReference type="NCBI Taxonomy" id="87626"/>
    <lineage>
        <taxon>Bacteria</taxon>
        <taxon>Pseudomonadati</taxon>
        <taxon>Pseudomonadota</taxon>
        <taxon>Gammaproteobacteria</taxon>
        <taxon>Alteromonadales</taxon>
        <taxon>Pseudoalteromonadaceae</taxon>
        <taxon>Pseudoalteromonas</taxon>
    </lineage>
</organism>
<gene>
    <name evidence="1" type="ORF">PTD2_06050</name>
</gene>